<keyword evidence="1" id="KW-0812">Transmembrane</keyword>
<dbReference type="WBParaSite" id="SMRG1_92630.1">
    <property type="protein sequence ID" value="SMRG1_92630.1"/>
    <property type="gene ID" value="SMRG1_92630"/>
</dbReference>
<evidence type="ECO:0000313" key="3">
    <source>
        <dbReference type="WBParaSite" id="SMRG1_92630.1"/>
    </source>
</evidence>
<evidence type="ECO:0000256" key="1">
    <source>
        <dbReference type="SAM" id="Phobius"/>
    </source>
</evidence>
<reference evidence="3" key="1">
    <citation type="submission" date="2023-11" db="UniProtKB">
        <authorList>
            <consortium name="WormBaseParasite"/>
        </authorList>
    </citation>
    <scope>IDENTIFICATION</scope>
</reference>
<sequence length="70" mass="8249">MKVPTNPEFRIFLSEISVCDHLYNVYAYKRIDYKEAHFSKVSLVTAVLGILGISLHHFAYYRKELKRSLQ</sequence>
<organism evidence="2 3">
    <name type="scientific">Schistosoma margrebowiei</name>
    <dbReference type="NCBI Taxonomy" id="48269"/>
    <lineage>
        <taxon>Eukaryota</taxon>
        <taxon>Metazoa</taxon>
        <taxon>Spiralia</taxon>
        <taxon>Lophotrochozoa</taxon>
        <taxon>Platyhelminthes</taxon>
        <taxon>Trematoda</taxon>
        <taxon>Digenea</taxon>
        <taxon>Strigeidida</taxon>
        <taxon>Schistosomatoidea</taxon>
        <taxon>Schistosomatidae</taxon>
        <taxon>Schistosoma</taxon>
    </lineage>
</organism>
<evidence type="ECO:0000313" key="2">
    <source>
        <dbReference type="Proteomes" id="UP000050790"/>
    </source>
</evidence>
<dbReference type="AlphaFoldDB" id="A0AA85AMC0"/>
<keyword evidence="1" id="KW-0472">Membrane</keyword>
<name>A0AA85AMC0_9TREM</name>
<feature type="transmembrane region" description="Helical" evidence="1">
    <location>
        <begin position="41"/>
        <end position="61"/>
    </location>
</feature>
<accession>A0AA85AMC0</accession>
<keyword evidence="1" id="KW-1133">Transmembrane helix</keyword>
<proteinExistence type="predicted"/>
<protein>
    <submittedName>
        <fullName evidence="3">Uncharacterized protein</fullName>
    </submittedName>
</protein>
<dbReference type="Proteomes" id="UP000050790">
    <property type="component" value="Unassembled WGS sequence"/>
</dbReference>